<gene>
    <name evidence="1" type="ORF">EIN_462390</name>
</gene>
<dbReference type="VEuPathDB" id="AmoebaDB:EIN_462390"/>
<dbReference type="RefSeq" id="XP_004256654.1">
    <property type="nucleotide sequence ID" value="XM_004256606.1"/>
</dbReference>
<dbReference type="Proteomes" id="UP000014680">
    <property type="component" value="Unassembled WGS sequence"/>
</dbReference>
<proteinExistence type="predicted"/>
<name>A0A0A1U671_ENTIV</name>
<dbReference type="AlphaFoldDB" id="A0A0A1U671"/>
<reference evidence="1 2" key="1">
    <citation type="submission" date="2012-10" db="EMBL/GenBank/DDBJ databases">
        <authorList>
            <person name="Zafar N."/>
            <person name="Inman J."/>
            <person name="Hall N."/>
            <person name="Lorenzi H."/>
            <person name="Caler E."/>
        </authorList>
    </citation>
    <scope>NUCLEOTIDE SEQUENCE [LARGE SCALE GENOMIC DNA]</scope>
    <source>
        <strain evidence="1 2">IP1</strain>
    </source>
</reference>
<dbReference type="KEGG" id="eiv:EIN_462390"/>
<dbReference type="SUPFAM" id="SSF48350">
    <property type="entry name" value="GTPase activation domain, GAP"/>
    <property type="match status" value="1"/>
</dbReference>
<protein>
    <recommendedName>
        <fullName evidence="3">Ras-GAP domain-containing protein</fullName>
    </recommendedName>
</protein>
<keyword evidence="2" id="KW-1185">Reference proteome</keyword>
<evidence type="ECO:0000313" key="1">
    <source>
        <dbReference type="EMBL" id="ELP89883.1"/>
    </source>
</evidence>
<dbReference type="GeneID" id="14888866"/>
<evidence type="ECO:0008006" key="3">
    <source>
        <dbReference type="Google" id="ProtNLM"/>
    </source>
</evidence>
<evidence type="ECO:0000313" key="2">
    <source>
        <dbReference type="Proteomes" id="UP000014680"/>
    </source>
</evidence>
<sequence>MAIECITFDEALFATDVDILSGVLKYFCAKGKSEAETKNNLRIFFGFFAGSDKLFELLYWVVEREITDASDRNTVFIRNSVYNNIIHIFFQLDFVPTVYNIIDNVVSKIEKHKIFVKVSDPAEKNFKKIKEVAKYLVDQLILSKFSP</sequence>
<organism evidence="1 2">
    <name type="scientific">Entamoeba invadens IP1</name>
    <dbReference type="NCBI Taxonomy" id="370355"/>
    <lineage>
        <taxon>Eukaryota</taxon>
        <taxon>Amoebozoa</taxon>
        <taxon>Evosea</taxon>
        <taxon>Archamoebae</taxon>
        <taxon>Mastigamoebida</taxon>
        <taxon>Entamoebidae</taxon>
        <taxon>Entamoeba</taxon>
    </lineage>
</organism>
<dbReference type="InterPro" id="IPR008936">
    <property type="entry name" value="Rho_GTPase_activation_prot"/>
</dbReference>
<dbReference type="EMBL" id="KB206565">
    <property type="protein sequence ID" value="ELP89883.1"/>
    <property type="molecule type" value="Genomic_DNA"/>
</dbReference>
<feature type="non-terminal residue" evidence="1">
    <location>
        <position position="1"/>
    </location>
</feature>
<accession>A0A0A1U671</accession>
<dbReference type="OrthoDB" id="10292686at2759"/>
<feature type="non-terminal residue" evidence="1">
    <location>
        <position position="147"/>
    </location>
</feature>